<evidence type="ECO:0000313" key="2">
    <source>
        <dbReference type="Proteomes" id="UP000786875"/>
    </source>
</evidence>
<sequence length="258" mass="28922">MYLDVVGQPREGRKGKKITWADSYGSTHDLDIVFEYGGSSTQLGRPVAFIESAWRRYTKHSKNKAQEIQGAILPIADKYYIECPFKGAILAGEFTEPSLKQLANCGFHVLYIPYIKIVSAFSQSGIDMSFDESTSEVLLSQKVSAIENISQEQLLTIKRIIIDSNRDSISTFINVLEGKISKSLKKLIITPLYGNNYEFNSLNDAKDFITSYNTQNSATGYLAFNNFLIYVVYMNDDHIKAEFSSSIAAINFLNAVII</sequence>
<dbReference type="Proteomes" id="UP000786875">
    <property type="component" value="Unassembled WGS sequence"/>
</dbReference>
<protein>
    <recommendedName>
        <fullName evidence="3">DNA methylase</fullName>
    </recommendedName>
</protein>
<comment type="caution">
    <text evidence="1">The sequence shown here is derived from an EMBL/GenBank/DDBJ whole genome shotgun (WGS) entry which is preliminary data.</text>
</comment>
<keyword evidence="2" id="KW-1185">Reference proteome</keyword>
<proteinExistence type="predicted"/>
<evidence type="ECO:0008006" key="3">
    <source>
        <dbReference type="Google" id="ProtNLM"/>
    </source>
</evidence>
<dbReference type="EMBL" id="JABBFO010000005">
    <property type="protein sequence ID" value="MBT0727089.1"/>
    <property type="molecule type" value="Genomic_DNA"/>
</dbReference>
<gene>
    <name evidence="1" type="ORF">HGT73_06780</name>
</gene>
<name>A0ABS5T412_9GAMM</name>
<organism evidence="1 2">
    <name type="scientific">Rosenbergiella australiborealis</name>
    <dbReference type="NCBI Taxonomy" id="1544696"/>
    <lineage>
        <taxon>Bacteria</taxon>
        <taxon>Pseudomonadati</taxon>
        <taxon>Pseudomonadota</taxon>
        <taxon>Gammaproteobacteria</taxon>
        <taxon>Enterobacterales</taxon>
        <taxon>Erwiniaceae</taxon>
        <taxon>Rosenbergiella</taxon>
    </lineage>
</organism>
<accession>A0ABS5T412</accession>
<reference evidence="1 2" key="1">
    <citation type="submission" date="2020-04" db="EMBL/GenBank/DDBJ databases">
        <title>Genome sequencing of Rosenbergiella species.</title>
        <authorList>
            <person name="Alvarez-Perez S."/>
            <person name="Lievens B."/>
        </authorList>
    </citation>
    <scope>NUCLEOTIDE SEQUENCE [LARGE SCALE GENOMIC DNA]</scope>
    <source>
        <strain evidence="1 2">CdVSA20.1</strain>
    </source>
</reference>
<evidence type="ECO:0000313" key="1">
    <source>
        <dbReference type="EMBL" id="MBT0727089.1"/>
    </source>
</evidence>